<accession>A0A077ZCQ7</accession>
<dbReference type="GO" id="GO:0003723">
    <property type="term" value="F:RNA binding"/>
    <property type="evidence" value="ECO:0007669"/>
    <property type="project" value="UniProtKB-KW"/>
</dbReference>
<protein>
    <submittedName>
        <fullName evidence="12">Zf-C2H2 6 and zf-C2H2 and zf-C2H2 4 domain contai ning protein</fullName>
    </submittedName>
</protein>
<evidence type="ECO:0000256" key="10">
    <source>
        <dbReference type="PROSITE-ProRule" id="PRU00042"/>
    </source>
</evidence>
<keyword evidence="13" id="KW-1185">Reference proteome</keyword>
<evidence type="ECO:0000256" key="4">
    <source>
        <dbReference type="ARBA" id="ARBA00022771"/>
    </source>
</evidence>
<dbReference type="PANTHER" id="PTHR46179">
    <property type="entry name" value="ZINC FINGER PROTEIN"/>
    <property type="match status" value="1"/>
</dbReference>
<evidence type="ECO:0000256" key="6">
    <source>
        <dbReference type="ARBA" id="ARBA00022884"/>
    </source>
</evidence>
<dbReference type="GO" id="GO:0005634">
    <property type="term" value="C:nucleus"/>
    <property type="evidence" value="ECO:0007669"/>
    <property type="project" value="UniProtKB-SubCell"/>
</dbReference>
<dbReference type="InterPro" id="IPR051061">
    <property type="entry name" value="Zinc_finger_trans_reg"/>
</dbReference>
<keyword evidence="3" id="KW-0677">Repeat</keyword>
<sequence length="210" mass="24256">MNNEATFVCSVLNCDKTFSKMEYLRRHVRTRHLGIGSCQVACDVGNCKKTFGNRKALYDHKVLVHRLLGAKRCQKCSKEFGSNNALLRHQRTHDGYRCTKSDCQMVFATYVLLRRHVAKNHSKRSVSCPQCGRTISRRVDLEKHLQVHEKHVDCPVSGCSMRMHPSRLARHLKVRKTVAFLSYKPFARESCCQRCQSFGFWHFLLLAAVE</sequence>
<feature type="domain" description="C2H2-type" evidence="11">
    <location>
        <begin position="126"/>
        <end position="153"/>
    </location>
</feature>
<dbReference type="PANTHER" id="PTHR46179:SF13">
    <property type="entry name" value="C2H2-TYPE DOMAIN-CONTAINING PROTEIN"/>
    <property type="match status" value="1"/>
</dbReference>
<evidence type="ECO:0000256" key="5">
    <source>
        <dbReference type="ARBA" id="ARBA00022833"/>
    </source>
</evidence>
<dbReference type="Pfam" id="PF22110">
    <property type="entry name" value="TFIIIA_zf-C2H2"/>
    <property type="match status" value="1"/>
</dbReference>
<feature type="domain" description="C2H2-type" evidence="11">
    <location>
        <begin position="71"/>
        <end position="98"/>
    </location>
</feature>
<evidence type="ECO:0000256" key="3">
    <source>
        <dbReference type="ARBA" id="ARBA00022737"/>
    </source>
</evidence>
<reference evidence="12" key="2">
    <citation type="submission" date="2014-03" db="EMBL/GenBank/DDBJ databases">
        <title>The whipworm genome and dual-species transcriptomics of an intimate host-pathogen interaction.</title>
        <authorList>
            <person name="Foth B.J."/>
            <person name="Tsai I.J."/>
            <person name="Reid A.J."/>
            <person name="Bancroft A.J."/>
            <person name="Nichol S."/>
            <person name="Tracey A."/>
            <person name="Holroyd N."/>
            <person name="Cotton J.A."/>
            <person name="Stanley E.J."/>
            <person name="Zarowiecki M."/>
            <person name="Liu J.Z."/>
            <person name="Huckvale T."/>
            <person name="Cooper P.J."/>
            <person name="Grencis R.K."/>
            <person name="Berriman M."/>
        </authorList>
    </citation>
    <scope>NUCLEOTIDE SEQUENCE [LARGE SCALE GENOMIC DNA]</scope>
</reference>
<evidence type="ECO:0000256" key="1">
    <source>
        <dbReference type="ARBA" id="ARBA00004123"/>
    </source>
</evidence>
<organism evidence="12 13">
    <name type="scientific">Trichuris trichiura</name>
    <name type="common">Whipworm</name>
    <name type="synonym">Trichocephalus trichiurus</name>
    <dbReference type="NCBI Taxonomy" id="36087"/>
    <lineage>
        <taxon>Eukaryota</taxon>
        <taxon>Metazoa</taxon>
        <taxon>Ecdysozoa</taxon>
        <taxon>Nematoda</taxon>
        <taxon>Enoplea</taxon>
        <taxon>Dorylaimia</taxon>
        <taxon>Trichinellida</taxon>
        <taxon>Trichuridae</taxon>
        <taxon>Trichuris</taxon>
    </lineage>
</organism>
<evidence type="ECO:0000256" key="2">
    <source>
        <dbReference type="ARBA" id="ARBA00022723"/>
    </source>
</evidence>
<gene>
    <name evidence="12" type="ORF">TTRE_0000467801</name>
</gene>
<dbReference type="EMBL" id="HG806036">
    <property type="protein sequence ID" value="CDW56400.1"/>
    <property type="molecule type" value="Genomic_DNA"/>
</dbReference>
<dbReference type="Gene3D" id="3.30.160.60">
    <property type="entry name" value="Classic Zinc Finger"/>
    <property type="match status" value="3"/>
</dbReference>
<keyword evidence="6" id="KW-0694">RNA-binding</keyword>
<dbReference type="PROSITE" id="PS50157">
    <property type="entry name" value="ZINC_FINGER_C2H2_2"/>
    <property type="match status" value="5"/>
</dbReference>
<dbReference type="PROSITE" id="PS00028">
    <property type="entry name" value="ZINC_FINGER_C2H2_1"/>
    <property type="match status" value="4"/>
</dbReference>
<feature type="domain" description="C2H2-type" evidence="11">
    <location>
        <begin position="40"/>
        <end position="65"/>
    </location>
</feature>
<keyword evidence="7" id="KW-0805">Transcription regulation</keyword>
<comment type="subcellular location">
    <subcellularLocation>
        <location evidence="1">Nucleus</location>
    </subcellularLocation>
</comment>
<feature type="domain" description="C2H2-type" evidence="11">
    <location>
        <begin position="7"/>
        <end position="37"/>
    </location>
</feature>
<dbReference type="GO" id="GO:0006357">
    <property type="term" value="P:regulation of transcription by RNA polymerase II"/>
    <property type="evidence" value="ECO:0007669"/>
    <property type="project" value="TreeGrafter"/>
</dbReference>
<evidence type="ECO:0000313" key="12">
    <source>
        <dbReference type="EMBL" id="CDW56400.1"/>
    </source>
</evidence>
<proteinExistence type="predicted"/>
<name>A0A077ZCQ7_TRITR</name>
<evidence type="ECO:0000256" key="9">
    <source>
        <dbReference type="ARBA" id="ARBA00023242"/>
    </source>
</evidence>
<dbReference type="SMART" id="SM00355">
    <property type="entry name" value="ZnF_C2H2"/>
    <property type="match status" value="5"/>
</dbReference>
<keyword evidence="8" id="KW-0804">Transcription</keyword>
<dbReference type="AlphaFoldDB" id="A0A077ZCQ7"/>
<dbReference type="OrthoDB" id="10063692at2759"/>
<evidence type="ECO:0000256" key="8">
    <source>
        <dbReference type="ARBA" id="ARBA00023163"/>
    </source>
</evidence>
<dbReference type="SUPFAM" id="SSF57667">
    <property type="entry name" value="beta-beta-alpha zinc fingers"/>
    <property type="match status" value="3"/>
</dbReference>
<dbReference type="GO" id="GO:0008270">
    <property type="term" value="F:zinc ion binding"/>
    <property type="evidence" value="ECO:0007669"/>
    <property type="project" value="UniProtKB-KW"/>
</dbReference>
<evidence type="ECO:0000256" key="7">
    <source>
        <dbReference type="ARBA" id="ARBA00023015"/>
    </source>
</evidence>
<dbReference type="InterPro" id="IPR036236">
    <property type="entry name" value="Znf_C2H2_sf"/>
</dbReference>
<evidence type="ECO:0000259" key="11">
    <source>
        <dbReference type="PROSITE" id="PS50157"/>
    </source>
</evidence>
<evidence type="ECO:0000313" key="13">
    <source>
        <dbReference type="Proteomes" id="UP000030665"/>
    </source>
</evidence>
<dbReference type="Pfam" id="PF00096">
    <property type="entry name" value="zf-C2H2"/>
    <property type="match status" value="2"/>
</dbReference>
<dbReference type="InterPro" id="IPR054599">
    <property type="entry name" value="TFIIIA_Zfn-C2H2"/>
</dbReference>
<keyword evidence="4 10" id="KW-0863">Zinc-finger</keyword>
<keyword evidence="9" id="KW-0539">Nucleus</keyword>
<keyword evidence="2" id="KW-0479">Metal-binding</keyword>
<dbReference type="InterPro" id="IPR013087">
    <property type="entry name" value="Znf_C2H2_type"/>
</dbReference>
<reference evidence="12" key="1">
    <citation type="submission" date="2014-01" db="EMBL/GenBank/DDBJ databases">
        <authorList>
            <person name="Aslett M."/>
        </authorList>
    </citation>
    <scope>NUCLEOTIDE SEQUENCE</scope>
</reference>
<keyword evidence="5" id="KW-0862">Zinc</keyword>
<feature type="domain" description="C2H2-type" evidence="11">
    <location>
        <begin position="96"/>
        <end position="126"/>
    </location>
</feature>
<dbReference type="Proteomes" id="UP000030665">
    <property type="component" value="Unassembled WGS sequence"/>
</dbReference>
<dbReference type="STRING" id="36087.A0A077ZCQ7"/>